<keyword evidence="4" id="KW-0808">Transferase</keyword>
<reference evidence="4 6" key="2">
    <citation type="submission" date="2018-06" db="EMBL/GenBank/DDBJ databases">
        <authorList>
            <consortium name="Pathogen Informatics"/>
            <person name="Doyle S."/>
        </authorList>
    </citation>
    <scope>NUCLEOTIDE SEQUENCE [LARGE SCALE GENOMIC DNA]</scope>
    <source>
        <strain evidence="4 6">NCTC12239</strain>
    </source>
</reference>
<dbReference type="GO" id="GO:0005737">
    <property type="term" value="C:cytoplasm"/>
    <property type="evidence" value="ECO:0007669"/>
    <property type="project" value="TreeGrafter"/>
</dbReference>
<keyword evidence="1" id="KW-1133">Transmembrane helix</keyword>
<sequence>MQVTVDPVKFYKWSAGNSDHKLALNSFLLTCTADGVWHSNRSYEYTYKNTQYHFSFTQSFIKSQRKEGKSGYKLSVFDTNKTPIGKGGYAVVYPIIATFIQYDEGRILAKTGRPKVVKIQKNLEKDKARSVLEEHDRLAQAAHLRVKKPLFSEEGQGNQSYLVIEQARGFTLEQVLNPQKRSQIIDKIPSLSVQKRLELTLAILNAIKSQVIERKLVHRDIKPGNIMIDFSQDPPRAILIDYGFAMVQEHQDFRRLGTRAYRSPESFESRPVYTPKSDIYSAGRVLSYVWGDPYQNYYINRTKDYDFIKIKSTNEQLFSLPEIQLYLDEADQQSIKGCLKQMLAEKPQERPSIDEVISLMSQISSEHYKMEDAQYVAPSFLNEFKVRAKPQINLIKKQLNIMKNKEADLRNRGFIAAADVMHHLRKTITRNTHYLEEHLNPSVMLRYKKKCLSDIQNSKNMLMVHRDLHWILAEIAMVCALLGVGYLIALGINYYLNGRLGLFSQTKSAQITESLKDIVSCASIC</sequence>
<dbReference type="PANTHER" id="PTHR44167">
    <property type="entry name" value="OVARIAN-SPECIFIC SERINE/THREONINE-PROTEIN KINASE LOK-RELATED"/>
    <property type="match status" value="1"/>
</dbReference>
<keyword evidence="5" id="KW-1185">Reference proteome</keyword>
<keyword evidence="1" id="KW-0472">Membrane</keyword>
<gene>
    <name evidence="4" type="primary">pknK</name>
    <name evidence="3" type="synonym">lok</name>
    <name evidence="3" type="ORF">Lmor_0304</name>
    <name evidence="4" type="ORF">NCTC12239_01761</name>
</gene>
<dbReference type="EMBL" id="LNYN01000010">
    <property type="protein sequence ID" value="KTD38483.1"/>
    <property type="molecule type" value="Genomic_DNA"/>
</dbReference>
<dbReference type="OrthoDB" id="4103069at2"/>
<proteinExistence type="predicted"/>
<dbReference type="RefSeq" id="WP_051190681.1">
    <property type="nucleotide sequence ID" value="NZ_CAAAJG010000014.1"/>
</dbReference>
<dbReference type="PROSITE" id="PS00108">
    <property type="entry name" value="PROTEIN_KINASE_ST"/>
    <property type="match status" value="1"/>
</dbReference>
<evidence type="ECO:0000259" key="2">
    <source>
        <dbReference type="PROSITE" id="PS50011"/>
    </source>
</evidence>
<evidence type="ECO:0000256" key="1">
    <source>
        <dbReference type="SAM" id="Phobius"/>
    </source>
</evidence>
<dbReference type="InterPro" id="IPR000719">
    <property type="entry name" value="Prot_kinase_dom"/>
</dbReference>
<evidence type="ECO:0000313" key="4">
    <source>
        <dbReference type="EMBL" id="STX62822.1"/>
    </source>
</evidence>
<feature type="transmembrane region" description="Helical" evidence="1">
    <location>
        <begin position="468"/>
        <end position="496"/>
    </location>
</feature>
<dbReference type="InterPro" id="IPR011009">
    <property type="entry name" value="Kinase-like_dom_sf"/>
</dbReference>
<dbReference type="Pfam" id="PF00069">
    <property type="entry name" value="Pkinase"/>
    <property type="match status" value="1"/>
</dbReference>
<dbReference type="SUPFAM" id="SSF56112">
    <property type="entry name" value="Protein kinase-like (PK-like)"/>
    <property type="match status" value="1"/>
</dbReference>
<dbReference type="EMBL" id="UGOG01000001">
    <property type="protein sequence ID" value="STX62822.1"/>
    <property type="molecule type" value="Genomic_DNA"/>
</dbReference>
<name>A0A378JZB5_9GAMM</name>
<reference evidence="3 5" key="1">
    <citation type="submission" date="2015-11" db="EMBL/GenBank/DDBJ databases">
        <title>Genomic analysis of 38 Legionella species identifies large and diverse effector repertoires.</title>
        <authorList>
            <person name="Burstein D."/>
            <person name="Amaro F."/>
            <person name="Zusman T."/>
            <person name="Lifshitz Z."/>
            <person name="Cohen O."/>
            <person name="Gilbert J.A."/>
            <person name="Pupko T."/>
            <person name="Shuman H.A."/>
            <person name="Segal G."/>
        </authorList>
    </citation>
    <scope>NUCLEOTIDE SEQUENCE [LARGE SCALE GENOMIC DNA]</scope>
    <source>
        <strain evidence="3 5">ATCC 43877</strain>
    </source>
</reference>
<dbReference type="GO" id="GO:0005524">
    <property type="term" value="F:ATP binding"/>
    <property type="evidence" value="ECO:0007669"/>
    <property type="project" value="InterPro"/>
</dbReference>
<dbReference type="PANTHER" id="PTHR44167:SF24">
    <property type="entry name" value="SERINE_THREONINE-PROTEIN KINASE CHK2"/>
    <property type="match status" value="1"/>
</dbReference>
<dbReference type="Proteomes" id="UP000254040">
    <property type="component" value="Unassembled WGS sequence"/>
</dbReference>
<protein>
    <submittedName>
        <fullName evidence="4">Serine/threonine-protein kinase</fullName>
        <ecNumber evidence="4">2.7.11.1</ecNumber>
    </submittedName>
</protein>
<dbReference type="Proteomes" id="UP000054985">
    <property type="component" value="Unassembled WGS sequence"/>
</dbReference>
<organism evidence="4 6">
    <name type="scientific">Legionella moravica</name>
    <dbReference type="NCBI Taxonomy" id="39962"/>
    <lineage>
        <taxon>Bacteria</taxon>
        <taxon>Pseudomonadati</taxon>
        <taxon>Pseudomonadota</taxon>
        <taxon>Gammaproteobacteria</taxon>
        <taxon>Legionellales</taxon>
        <taxon>Legionellaceae</taxon>
        <taxon>Legionella</taxon>
    </lineage>
</organism>
<evidence type="ECO:0000313" key="5">
    <source>
        <dbReference type="Proteomes" id="UP000054985"/>
    </source>
</evidence>
<dbReference type="GO" id="GO:0004674">
    <property type="term" value="F:protein serine/threonine kinase activity"/>
    <property type="evidence" value="ECO:0007669"/>
    <property type="project" value="UniProtKB-EC"/>
</dbReference>
<dbReference type="InterPro" id="IPR049986">
    <property type="entry name" value="T4SS_LegK1"/>
</dbReference>
<dbReference type="Gene3D" id="1.10.510.10">
    <property type="entry name" value="Transferase(Phosphotransferase) domain 1"/>
    <property type="match status" value="1"/>
</dbReference>
<dbReference type="InterPro" id="IPR008271">
    <property type="entry name" value="Ser/Thr_kinase_AS"/>
</dbReference>
<dbReference type="PROSITE" id="PS50011">
    <property type="entry name" value="PROTEIN_KINASE_DOM"/>
    <property type="match status" value="1"/>
</dbReference>
<dbReference type="SMART" id="SM00220">
    <property type="entry name" value="S_TKc"/>
    <property type="match status" value="1"/>
</dbReference>
<dbReference type="STRING" id="39962.Lmor_0304"/>
<evidence type="ECO:0000313" key="3">
    <source>
        <dbReference type="EMBL" id="KTD38483.1"/>
    </source>
</evidence>
<evidence type="ECO:0000313" key="6">
    <source>
        <dbReference type="Proteomes" id="UP000254040"/>
    </source>
</evidence>
<dbReference type="AlphaFoldDB" id="A0A378JZB5"/>
<accession>A0A378JZB5</accession>
<dbReference type="EC" id="2.7.11.1" evidence="4"/>
<dbReference type="NCBIfam" id="NF043056">
    <property type="entry name" value="T4SS_LegK1"/>
    <property type="match status" value="1"/>
</dbReference>
<keyword evidence="4" id="KW-0418">Kinase</keyword>
<feature type="domain" description="Protein kinase" evidence="2">
    <location>
        <begin position="78"/>
        <end position="370"/>
    </location>
</feature>
<keyword evidence="1" id="KW-0812">Transmembrane</keyword>